<dbReference type="Proteomes" id="UP001374599">
    <property type="component" value="Unassembled WGS sequence"/>
</dbReference>
<comment type="caution">
    <text evidence="1">The sequence shown here is derived from an EMBL/GenBank/DDBJ whole genome shotgun (WGS) entry which is preliminary data.</text>
</comment>
<organism evidence="1 2">
    <name type="scientific">Vallitalea maricola</name>
    <dbReference type="NCBI Taxonomy" id="3074433"/>
    <lineage>
        <taxon>Bacteria</taxon>
        <taxon>Bacillati</taxon>
        <taxon>Bacillota</taxon>
        <taxon>Clostridia</taxon>
        <taxon>Lachnospirales</taxon>
        <taxon>Vallitaleaceae</taxon>
        <taxon>Vallitalea</taxon>
    </lineage>
</organism>
<keyword evidence="2" id="KW-1185">Reference proteome</keyword>
<proteinExistence type="predicted"/>
<gene>
    <name evidence="1" type="ORF">AN2V17_04760</name>
</gene>
<sequence>MSKMNTAFIINSMWVLIASVFVFLMHAGFAMVEVGFTQSKNAVNIIMKNFVTVSIGVMCYFFVGYSIMYGTDFGGIIGTDMLMLIGKPEDLNGISFDVFFFFQAIFAATCATIVSGAMAERTKFTSYIIFCLVATTIIYPLIGHWIWGGGFLAEQFGFRDFAGGTAVHAVGGFCALIGAYMVGPRTGKYRRNKPVAIPGHNIPLGALGVLILWFGWFGFNPGSTLDITSPDTIHSAVTTLLSGAAATLSSLIFCCLKYKNPDAPLTLNGALAGLVGITAGANEISYVGAIIVGLLSGIIMILSVEFVDSKLKIDDPVGAISVHGVCGIFGTLAIGVFSTNGGLLYGGGLKVLSSQLIGVTVCGITAITLAFITFWLIRFFVGLRVREKTEINGLDNIEHGISAYINL</sequence>
<protein>
    <submittedName>
        <fullName evidence="1">Ammonium transporter</fullName>
    </submittedName>
</protein>
<dbReference type="EMBL" id="BTPU01000006">
    <property type="protein sequence ID" value="GMQ61248.1"/>
    <property type="molecule type" value="Genomic_DNA"/>
</dbReference>
<evidence type="ECO:0000313" key="2">
    <source>
        <dbReference type="Proteomes" id="UP001374599"/>
    </source>
</evidence>
<accession>A0ACB5UFA6</accession>
<evidence type="ECO:0000313" key="1">
    <source>
        <dbReference type="EMBL" id="GMQ61248.1"/>
    </source>
</evidence>
<reference evidence="1" key="1">
    <citation type="submission" date="2023-09" db="EMBL/GenBank/DDBJ databases">
        <title>Vallitalea sediminicola and Vallitalea maricola sp. nov., anaerobic bacteria isolated from marine sediment.</title>
        <authorList>
            <person name="Hirano S."/>
            <person name="Maeda A."/>
            <person name="Terahara T."/>
            <person name="Mori K."/>
            <person name="Hamada M."/>
            <person name="Matsumoto R."/>
            <person name="Kobayashi T."/>
        </authorList>
    </citation>
    <scope>NUCLEOTIDE SEQUENCE</scope>
    <source>
        <strain evidence="1">AN17-2</strain>
    </source>
</reference>
<name>A0ACB5UFA6_9FIRM</name>